<feature type="chain" id="PRO_5004578910" evidence="1">
    <location>
        <begin position="24"/>
        <end position="183"/>
    </location>
</feature>
<dbReference type="EnsemblMetazoa" id="SMAR005608-RA">
    <property type="protein sequence ID" value="SMAR005608-PA"/>
    <property type="gene ID" value="SMAR005608"/>
</dbReference>
<proteinExistence type="predicted"/>
<organism evidence="2 3">
    <name type="scientific">Strigamia maritima</name>
    <name type="common">European centipede</name>
    <name type="synonym">Geophilus maritimus</name>
    <dbReference type="NCBI Taxonomy" id="126957"/>
    <lineage>
        <taxon>Eukaryota</taxon>
        <taxon>Metazoa</taxon>
        <taxon>Ecdysozoa</taxon>
        <taxon>Arthropoda</taxon>
        <taxon>Myriapoda</taxon>
        <taxon>Chilopoda</taxon>
        <taxon>Pleurostigmophora</taxon>
        <taxon>Geophilomorpha</taxon>
        <taxon>Linotaeniidae</taxon>
        <taxon>Strigamia</taxon>
    </lineage>
</organism>
<protein>
    <submittedName>
        <fullName evidence="2">Uncharacterized protein</fullName>
    </submittedName>
</protein>
<dbReference type="HOGENOM" id="CLU_1478667_0_0_1"/>
<evidence type="ECO:0000313" key="3">
    <source>
        <dbReference type="Proteomes" id="UP000014500"/>
    </source>
</evidence>
<feature type="signal peptide" evidence="1">
    <location>
        <begin position="1"/>
        <end position="23"/>
    </location>
</feature>
<dbReference type="AlphaFoldDB" id="T1IWN5"/>
<reference evidence="2" key="2">
    <citation type="submission" date="2015-02" db="UniProtKB">
        <authorList>
            <consortium name="EnsemblMetazoa"/>
        </authorList>
    </citation>
    <scope>IDENTIFICATION</scope>
</reference>
<dbReference type="Proteomes" id="UP000014500">
    <property type="component" value="Unassembled WGS sequence"/>
</dbReference>
<keyword evidence="1" id="KW-0732">Signal</keyword>
<evidence type="ECO:0000256" key="1">
    <source>
        <dbReference type="SAM" id="SignalP"/>
    </source>
</evidence>
<reference evidence="3" key="1">
    <citation type="submission" date="2011-05" db="EMBL/GenBank/DDBJ databases">
        <authorList>
            <person name="Richards S.R."/>
            <person name="Qu J."/>
            <person name="Jiang H."/>
            <person name="Jhangiani S.N."/>
            <person name="Agravi P."/>
            <person name="Goodspeed R."/>
            <person name="Gross S."/>
            <person name="Mandapat C."/>
            <person name="Jackson L."/>
            <person name="Mathew T."/>
            <person name="Pu L."/>
            <person name="Thornton R."/>
            <person name="Saada N."/>
            <person name="Wilczek-Boney K.B."/>
            <person name="Lee S."/>
            <person name="Kovar C."/>
            <person name="Wu Y."/>
            <person name="Scherer S.E."/>
            <person name="Worley K.C."/>
            <person name="Muzny D.M."/>
            <person name="Gibbs R."/>
        </authorList>
    </citation>
    <scope>NUCLEOTIDE SEQUENCE</scope>
    <source>
        <strain evidence="3">Brora</strain>
    </source>
</reference>
<keyword evidence="3" id="KW-1185">Reference proteome</keyword>
<sequence length="183" mass="20386">MFNLNCFLFAFSVFATTLPKACQHTCHIEEKSSTAICKTLDNVFPQDDGKFSKYVCGCATAILTSNVTTCHANQYDFKAAPHCRTLFTSDEFKKATTKSNLLSNFVNNVIFRIIFGACKRNEDQASSLVYTCVHTGSDSREVAVACCMLHAALWDESRPKVAAENNYINQNINKNSVSYLYGQ</sequence>
<accession>T1IWN5</accession>
<dbReference type="EMBL" id="JH431625">
    <property type="status" value="NOT_ANNOTATED_CDS"/>
    <property type="molecule type" value="Genomic_DNA"/>
</dbReference>
<name>T1IWN5_STRMM</name>
<evidence type="ECO:0000313" key="2">
    <source>
        <dbReference type="EnsemblMetazoa" id="SMAR005608-PA"/>
    </source>
</evidence>
<dbReference type="PhylomeDB" id="T1IWN5"/>